<dbReference type="Gene3D" id="1.10.10.10">
    <property type="entry name" value="Winged helix-like DNA-binding domain superfamily/Winged helix DNA-binding domain"/>
    <property type="match status" value="1"/>
</dbReference>
<comment type="caution">
    <text evidence="2">The sequence shown here is derived from an EMBL/GenBank/DDBJ whole genome shotgun (WGS) entry which is preliminary data.</text>
</comment>
<evidence type="ECO:0000259" key="1">
    <source>
        <dbReference type="Pfam" id="PF03551"/>
    </source>
</evidence>
<dbReference type="InterPro" id="IPR036390">
    <property type="entry name" value="WH_DNA-bd_sf"/>
</dbReference>
<dbReference type="Pfam" id="PF03551">
    <property type="entry name" value="PadR"/>
    <property type="match status" value="1"/>
</dbReference>
<dbReference type="AlphaFoldDB" id="A0A8J3YI15"/>
<dbReference type="InterPro" id="IPR036388">
    <property type="entry name" value="WH-like_DNA-bd_sf"/>
</dbReference>
<dbReference type="PANTHER" id="PTHR43252">
    <property type="entry name" value="TRANSCRIPTIONAL REGULATOR YQJI"/>
    <property type="match status" value="1"/>
</dbReference>
<organism evidence="2 3">
    <name type="scientific">Virgisporangium aliadipatigenens</name>
    <dbReference type="NCBI Taxonomy" id="741659"/>
    <lineage>
        <taxon>Bacteria</taxon>
        <taxon>Bacillati</taxon>
        <taxon>Actinomycetota</taxon>
        <taxon>Actinomycetes</taxon>
        <taxon>Micromonosporales</taxon>
        <taxon>Micromonosporaceae</taxon>
        <taxon>Virgisporangium</taxon>
    </lineage>
</organism>
<keyword evidence="3" id="KW-1185">Reference proteome</keyword>
<evidence type="ECO:0000313" key="3">
    <source>
        <dbReference type="Proteomes" id="UP000619260"/>
    </source>
</evidence>
<feature type="domain" description="Transcription regulator PadR N-terminal" evidence="1">
    <location>
        <begin position="14"/>
        <end position="88"/>
    </location>
</feature>
<dbReference type="EMBL" id="BOPF01000004">
    <property type="protein sequence ID" value="GIJ44583.1"/>
    <property type="molecule type" value="Genomic_DNA"/>
</dbReference>
<name>A0A8J3YI15_9ACTN</name>
<dbReference type="Proteomes" id="UP000619260">
    <property type="component" value="Unassembled WGS sequence"/>
</dbReference>
<dbReference type="InterPro" id="IPR005149">
    <property type="entry name" value="Tscrpt_reg_PadR_N"/>
</dbReference>
<sequence length="206" mass="23905">MAKRKVRNLLALALLGVLSERPMHPYEMASVLRERAKDTSMKIQWGSLYTVVQNLEKHEFVRATETTRQGGRPERTVYTITEAGRAELVDWLSELVERPQHEHNSFEAALSLVGHLTPDRAIELLRQRLWTLDADVDNITRSLRQMVEEFNFPRVFLIEAEYRLTMIRAEADYVRALLKEITEGSISGIEGWHAYHRDREAPKAEH</sequence>
<gene>
    <name evidence="2" type="ORF">Val02_14690</name>
</gene>
<proteinExistence type="predicted"/>
<evidence type="ECO:0000313" key="2">
    <source>
        <dbReference type="EMBL" id="GIJ44583.1"/>
    </source>
</evidence>
<protein>
    <submittedName>
        <fullName evidence="2">PadR family transcriptional regulator</fullName>
    </submittedName>
</protein>
<dbReference type="RefSeq" id="WP_239152514.1">
    <property type="nucleotide sequence ID" value="NZ_BOPF01000004.1"/>
</dbReference>
<dbReference type="PANTHER" id="PTHR43252:SF7">
    <property type="entry name" value="TRANSCRIPTIONAL REGULATOR YQJI"/>
    <property type="match status" value="1"/>
</dbReference>
<reference evidence="2" key="1">
    <citation type="submission" date="2021-01" db="EMBL/GenBank/DDBJ databases">
        <title>Whole genome shotgun sequence of Virgisporangium aliadipatigenens NBRC 105644.</title>
        <authorList>
            <person name="Komaki H."/>
            <person name="Tamura T."/>
        </authorList>
    </citation>
    <scope>NUCLEOTIDE SEQUENCE</scope>
    <source>
        <strain evidence="2">NBRC 105644</strain>
    </source>
</reference>
<dbReference type="SUPFAM" id="SSF46785">
    <property type="entry name" value="Winged helix' DNA-binding domain"/>
    <property type="match status" value="1"/>
</dbReference>
<accession>A0A8J3YI15</accession>